<proteinExistence type="predicted"/>
<evidence type="ECO:0000313" key="1">
    <source>
        <dbReference type="EMBL" id="MBO8424998.1"/>
    </source>
</evidence>
<dbReference type="EMBL" id="JADINC010000016">
    <property type="protein sequence ID" value="MBO8424998.1"/>
    <property type="molecule type" value="Genomic_DNA"/>
</dbReference>
<feature type="non-terminal residue" evidence="1">
    <location>
        <position position="1"/>
    </location>
</feature>
<dbReference type="Proteomes" id="UP000823630">
    <property type="component" value="Unassembled WGS sequence"/>
</dbReference>
<comment type="caution">
    <text evidence="1">The sequence shown here is derived from an EMBL/GenBank/DDBJ whole genome shotgun (WGS) entry which is preliminary data.</text>
</comment>
<evidence type="ECO:0000313" key="2">
    <source>
        <dbReference type="Proteomes" id="UP000823630"/>
    </source>
</evidence>
<name>A0A9D9DCM5_9PROT</name>
<protein>
    <submittedName>
        <fullName evidence="1">Uncharacterized protein</fullName>
    </submittedName>
</protein>
<gene>
    <name evidence="1" type="ORF">IAC69_00775</name>
</gene>
<accession>A0A9D9DCM5</accession>
<reference evidence="1" key="2">
    <citation type="journal article" date="2021" name="PeerJ">
        <title>Extensive microbial diversity within the chicken gut microbiome revealed by metagenomics and culture.</title>
        <authorList>
            <person name="Gilroy R."/>
            <person name="Ravi A."/>
            <person name="Getino M."/>
            <person name="Pursley I."/>
            <person name="Horton D.L."/>
            <person name="Alikhan N.F."/>
            <person name="Baker D."/>
            <person name="Gharbi K."/>
            <person name="Hall N."/>
            <person name="Watson M."/>
            <person name="Adriaenssens E.M."/>
            <person name="Foster-Nyarko E."/>
            <person name="Jarju S."/>
            <person name="Secka A."/>
            <person name="Antonio M."/>
            <person name="Oren A."/>
            <person name="Chaudhuri R.R."/>
            <person name="La Ragione R."/>
            <person name="Hildebrand F."/>
            <person name="Pallen M.J."/>
        </authorList>
    </citation>
    <scope>NUCLEOTIDE SEQUENCE</scope>
    <source>
        <strain evidence="1">8207</strain>
    </source>
</reference>
<organism evidence="1 2">
    <name type="scientific">Candidatus Enterousia avistercoris</name>
    <dbReference type="NCBI Taxonomy" id="2840788"/>
    <lineage>
        <taxon>Bacteria</taxon>
        <taxon>Pseudomonadati</taxon>
        <taxon>Pseudomonadota</taxon>
        <taxon>Alphaproteobacteria</taxon>
        <taxon>Candidatus Enterousia</taxon>
    </lineage>
</organism>
<reference evidence="1" key="1">
    <citation type="submission" date="2020-10" db="EMBL/GenBank/DDBJ databases">
        <authorList>
            <person name="Gilroy R."/>
        </authorList>
    </citation>
    <scope>NUCLEOTIDE SEQUENCE</scope>
    <source>
        <strain evidence="1">8207</strain>
    </source>
</reference>
<dbReference type="AlphaFoldDB" id="A0A9D9DCM5"/>
<sequence length="205" mass="22503">KSTYPEYPEKAPDDIYFPKATTIGPGKSAEGITGIIPNGETGGGLCFPKDRAVTFVAAFKLTDFEKREDIKKEDIEKYQNYYGNYGDQMYLVCINEESTGLGATGENQGDPNNTNAAYYPHGNTITCPGTGDDIEGHFLFINATQGRYITPLYEGTSPDPYPTAYYNGADINSQCTQALDGTWSGDNCITTPPENYQVKYTETIQ</sequence>